<evidence type="ECO:0000256" key="1">
    <source>
        <dbReference type="SAM" id="MobiDB-lite"/>
    </source>
</evidence>
<sequence length="166" mass="18842">MSDMSEAEENVSVPTDNDLPQEKPQPAHLERNETSTKTSSTSKTRSGRRAITADIEVAVHATKAVIALHNYLMTGRCFSDNPYCPPDYVDLELNGSFKLGGWREDNENTGMLDITNLSSNNYFLEVKTVRDNFRDYFNSNAGSVPWQNEMVTCTSYSFDRKLWNRI</sequence>
<dbReference type="OrthoDB" id="1681765at2759"/>
<dbReference type="EMBL" id="CACRXK020004502">
    <property type="protein sequence ID" value="CAB4002981.1"/>
    <property type="molecule type" value="Genomic_DNA"/>
</dbReference>
<evidence type="ECO:0000313" key="2">
    <source>
        <dbReference type="EMBL" id="CAB4002981.1"/>
    </source>
</evidence>
<evidence type="ECO:0000313" key="3">
    <source>
        <dbReference type="Proteomes" id="UP001152795"/>
    </source>
</evidence>
<protein>
    <submittedName>
        <fullName evidence="2">Uncharacterized protein</fullName>
    </submittedName>
</protein>
<accession>A0A7D9E978</accession>
<name>A0A7D9E978_PARCT</name>
<dbReference type="AlphaFoldDB" id="A0A7D9E978"/>
<dbReference type="Proteomes" id="UP001152795">
    <property type="component" value="Unassembled WGS sequence"/>
</dbReference>
<reference evidence="2" key="1">
    <citation type="submission" date="2020-04" db="EMBL/GenBank/DDBJ databases">
        <authorList>
            <person name="Alioto T."/>
            <person name="Alioto T."/>
            <person name="Gomez Garrido J."/>
        </authorList>
    </citation>
    <scope>NUCLEOTIDE SEQUENCE</scope>
    <source>
        <strain evidence="2">A484AB</strain>
    </source>
</reference>
<keyword evidence="3" id="KW-1185">Reference proteome</keyword>
<gene>
    <name evidence="2" type="ORF">PACLA_8A027211</name>
</gene>
<comment type="caution">
    <text evidence="2">The sequence shown here is derived from an EMBL/GenBank/DDBJ whole genome shotgun (WGS) entry which is preliminary data.</text>
</comment>
<proteinExistence type="predicted"/>
<feature type="region of interest" description="Disordered" evidence="1">
    <location>
        <begin position="1"/>
        <end position="49"/>
    </location>
</feature>
<feature type="compositionally biased region" description="Low complexity" evidence="1">
    <location>
        <begin position="35"/>
        <end position="44"/>
    </location>
</feature>
<organism evidence="2 3">
    <name type="scientific">Paramuricea clavata</name>
    <name type="common">Red gorgonian</name>
    <name type="synonym">Violescent sea-whip</name>
    <dbReference type="NCBI Taxonomy" id="317549"/>
    <lineage>
        <taxon>Eukaryota</taxon>
        <taxon>Metazoa</taxon>
        <taxon>Cnidaria</taxon>
        <taxon>Anthozoa</taxon>
        <taxon>Octocorallia</taxon>
        <taxon>Malacalcyonacea</taxon>
        <taxon>Plexauridae</taxon>
        <taxon>Paramuricea</taxon>
    </lineage>
</organism>